<reference evidence="13 14" key="1">
    <citation type="journal article" date="2023" name="G3 (Bethesda)">
        <title>A high-quality reference genome for the fission yeast Schizosaccharomyces osmophilus.</title>
        <authorList>
            <person name="Jia G.S."/>
            <person name="Zhang W.C."/>
            <person name="Liang Y."/>
            <person name="Liu X.H."/>
            <person name="Rhind N."/>
            <person name="Pidoux A."/>
            <person name="Brysch-Herzberg M."/>
            <person name="Du L.L."/>
        </authorList>
    </citation>
    <scope>NUCLEOTIDE SEQUENCE [LARGE SCALE GENOMIC DNA]</scope>
    <source>
        <strain evidence="13 14">CBS 15793</strain>
    </source>
</reference>
<dbReference type="Pfam" id="PF02270">
    <property type="entry name" value="TFIIF_beta"/>
    <property type="match status" value="1"/>
</dbReference>
<dbReference type="PANTHER" id="PTHR10445:SF0">
    <property type="entry name" value="GENERAL TRANSCRIPTION FACTOR IIF SUBUNIT 2"/>
    <property type="match status" value="1"/>
</dbReference>
<feature type="domain" description="TFIIF beta subunit N-terminal" evidence="12">
    <location>
        <begin position="30"/>
        <end position="109"/>
    </location>
</feature>
<evidence type="ECO:0000259" key="11">
    <source>
        <dbReference type="Pfam" id="PF02270"/>
    </source>
</evidence>
<evidence type="ECO:0000256" key="6">
    <source>
        <dbReference type="ARBA" id="ARBA00023163"/>
    </source>
</evidence>
<evidence type="ECO:0000256" key="5">
    <source>
        <dbReference type="ARBA" id="ARBA00023125"/>
    </source>
</evidence>
<dbReference type="AlphaFoldDB" id="A0AAF0AVX5"/>
<name>A0AAF0AVX5_9SCHI</name>
<keyword evidence="5" id="KW-0238">DNA-binding</keyword>
<feature type="compositionally biased region" description="Acidic residues" evidence="10">
    <location>
        <begin position="302"/>
        <end position="313"/>
    </location>
</feature>
<dbReference type="RefSeq" id="XP_056036728.1">
    <property type="nucleotide sequence ID" value="XM_056180949.1"/>
</dbReference>
<evidence type="ECO:0000313" key="14">
    <source>
        <dbReference type="Proteomes" id="UP001212411"/>
    </source>
</evidence>
<feature type="region of interest" description="Disordered" evidence="10">
    <location>
        <begin position="1"/>
        <end position="22"/>
    </location>
</feature>
<dbReference type="InterPro" id="IPR040450">
    <property type="entry name" value="TFIIF_beta_HTH"/>
</dbReference>
<dbReference type="Pfam" id="PF17683">
    <property type="entry name" value="TFIIF_beta_N"/>
    <property type="match status" value="1"/>
</dbReference>
<dbReference type="Proteomes" id="UP001212411">
    <property type="component" value="Chromosome 1"/>
</dbReference>
<dbReference type="GO" id="GO:0006367">
    <property type="term" value="P:transcription initiation at RNA polymerase II promoter"/>
    <property type="evidence" value="ECO:0007669"/>
    <property type="project" value="InterPro"/>
</dbReference>
<feature type="compositionally biased region" description="Polar residues" evidence="10">
    <location>
        <begin position="269"/>
        <end position="278"/>
    </location>
</feature>
<dbReference type="SUPFAM" id="SSF50916">
    <property type="entry name" value="Rap30/74 interaction domains"/>
    <property type="match status" value="1"/>
</dbReference>
<dbReference type="InterPro" id="IPR003196">
    <property type="entry name" value="TFIIF_beta"/>
</dbReference>
<evidence type="ECO:0000256" key="9">
    <source>
        <dbReference type="ARBA" id="ARBA00081863"/>
    </source>
</evidence>
<dbReference type="InterPro" id="IPR036390">
    <property type="entry name" value="WH_DNA-bd_sf"/>
</dbReference>
<dbReference type="EMBL" id="CP115611">
    <property type="protein sequence ID" value="WBW72485.1"/>
    <property type="molecule type" value="Genomic_DNA"/>
</dbReference>
<dbReference type="Gene3D" id="1.10.10.10">
    <property type="entry name" value="Winged helix-like DNA-binding domain superfamily/Winged helix DNA-binding domain"/>
    <property type="match status" value="1"/>
</dbReference>
<feature type="compositionally biased region" description="Acidic residues" evidence="10">
    <location>
        <begin position="13"/>
        <end position="22"/>
    </location>
</feature>
<evidence type="ECO:0000256" key="2">
    <source>
        <dbReference type="ARBA" id="ARBA00009543"/>
    </source>
</evidence>
<keyword evidence="14" id="KW-1185">Reference proteome</keyword>
<dbReference type="SUPFAM" id="SSF46785">
    <property type="entry name" value="Winged helix' DNA-binding domain"/>
    <property type="match status" value="1"/>
</dbReference>
<evidence type="ECO:0000256" key="1">
    <source>
        <dbReference type="ARBA" id="ARBA00004123"/>
    </source>
</evidence>
<feature type="compositionally biased region" description="Low complexity" evidence="10">
    <location>
        <begin position="285"/>
        <end position="295"/>
    </location>
</feature>
<feature type="domain" description="TFIIF beta subunit HTH" evidence="11">
    <location>
        <begin position="191"/>
        <end position="254"/>
    </location>
</feature>
<feature type="compositionally biased region" description="Basic and acidic residues" evidence="10">
    <location>
        <begin position="1"/>
        <end position="12"/>
    </location>
</feature>
<evidence type="ECO:0000259" key="12">
    <source>
        <dbReference type="Pfam" id="PF17683"/>
    </source>
</evidence>
<dbReference type="CDD" id="cd07980">
    <property type="entry name" value="TFIIF_beta"/>
    <property type="match status" value="1"/>
</dbReference>
<evidence type="ECO:0000256" key="8">
    <source>
        <dbReference type="ARBA" id="ARBA00081473"/>
    </source>
</evidence>
<keyword evidence="4" id="KW-0805">Transcription regulation</keyword>
<protein>
    <recommendedName>
        <fullName evidence="3">Transcription initiation factor IIF subunit beta</fullName>
    </recommendedName>
    <alternativeName>
        <fullName evidence="9">TFIIF medium subunit</fullName>
    </alternativeName>
    <alternativeName>
        <fullName evidence="8">TFIIF-beta</fullName>
    </alternativeName>
</protein>
<evidence type="ECO:0000256" key="10">
    <source>
        <dbReference type="SAM" id="MobiDB-lite"/>
    </source>
</evidence>
<keyword evidence="7" id="KW-0539">Nucleus</keyword>
<dbReference type="GeneID" id="80875638"/>
<organism evidence="13 14">
    <name type="scientific">Schizosaccharomyces osmophilus</name>
    <dbReference type="NCBI Taxonomy" id="2545709"/>
    <lineage>
        <taxon>Eukaryota</taxon>
        <taxon>Fungi</taxon>
        <taxon>Dikarya</taxon>
        <taxon>Ascomycota</taxon>
        <taxon>Taphrinomycotina</taxon>
        <taxon>Schizosaccharomycetes</taxon>
        <taxon>Schizosaccharomycetales</taxon>
        <taxon>Schizosaccharomycetaceae</taxon>
        <taxon>Schizosaccharomyces</taxon>
    </lineage>
</organism>
<evidence type="ECO:0000256" key="3">
    <source>
        <dbReference type="ARBA" id="ARBA00021453"/>
    </source>
</evidence>
<dbReference type="GO" id="GO:0003677">
    <property type="term" value="F:DNA binding"/>
    <property type="evidence" value="ECO:0007669"/>
    <property type="project" value="UniProtKB-KW"/>
</dbReference>
<dbReference type="GO" id="GO:0005674">
    <property type="term" value="C:transcription factor TFIIF complex"/>
    <property type="evidence" value="ECO:0007669"/>
    <property type="project" value="InterPro"/>
</dbReference>
<evidence type="ECO:0000313" key="13">
    <source>
        <dbReference type="EMBL" id="WBW72485.1"/>
    </source>
</evidence>
<proteinExistence type="inferred from homology"/>
<comment type="similarity">
    <text evidence="2">Belongs to the TFIIF beta subunit family.</text>
</comment>
<dbReference type="InterPro" id="IPR036388">
    <property type="entry name" value="WH-like_DNA-bd_sf"/>
</dbReference>
<evidence type="ECO:0000256" key="4">
    <source>
        <dbReference type="ARBA" id="ARBA00023015"/>
    </source>
</evidence>
<evidence type="ECO:0000256" key="7">
    <source>
        <dbReference type="ARBA" id="ARBA00023242"/>
    </source>
</evidence>
<dbReference type="PANTHER" id="PTHR10445">
    <property type="entry name" value="GENERAL TRANSCRIPTION FACTOR IIF SUBUNIT 2"/>
    <property type="match status" value="1"/>
</dbReference>
<dbReference type="KEGG" id="som:SOMG_02157"/>
<dbReference type="InterPro" id="IPR011039">
    <property type="entry name" value="TFIIF_interaction"/>
</dbReference>
<feature type="region of interest" description="Disordered" evidence="10">
    <location>
        <begin position="269"/>
        <end position="313"/>
    </location>
</feature>
<keyword evidence="6" id="KW-0804">Transcription</keyword>
<dbReference type="InterPro" id="IPR040504">
    <property type="entry name" value="TFIIF_beta_N"/>
</dbReference>
<comment type="subcellular location">
    <subcellularLocation>
        <location evidence="1">Nucleus</location>
    </subcellularLocation>
</comment>
<sequence>MSEEKPTIRNEDDDRYEDDTGDLDLGQLGSRVWLVKVPRFLMEKWDAIPDDDRANLGCVRVKNDEIQLLLHNNSENADVPKNYNLKVMNKFVKNSYVFREAESSSSNTKNTALVGTVAHECNVTPIINDDYRRVMQKRALAASAPKRKVQMIDDRGASLLAPGTLGARNRNTTSFIRNVKPRTGEGLKNSRIPRNELLDILFKCFEDYEYWTLKGLREYVKQPEVYLKEVLDSIAILNKRGPYALKYSLKPEYKGTMDAATRELLNQQVSQSELSQHQNADKDSASPTGPSSSASDVNKDGDNDDEVEMIDIL</sequence>
<gene>
    <name evidence="13" type="primary">tfg2</name>
    <name evidence="13" type="ORF">SOMG_02157</name>
</gene>
<accession>A0AAF0AVX5</accession>
<dbReference type="FunFam" id="1.10.10.10:FF:000035">
    <property type="entry name" value="General transcription factor IIF subunit 2"/>
    <property type="match status" value="1"/>
</dbReference>